<feature type="non-terminal residue" evidence="1">
    <location>
        <position position="1"/>
    </location>
</feature>
<proteinExistence type="predicted"/>
<dbReference type="Proteomes" id="UP000251960">
    <property type="component" value="Chromosome 3"/>
</dbReference>
<gene>
    <name evidence="1" type="ORF">Zm00014a_007278</name>
</gene>
<accession>A0A3L6FPI3</accession>
<dbReference type="EMBL" id="NCVQ01000004">
    <property type="protein sequence ID" value="PWZ34718.1"/>
    <property type="molecule type" value="Genomic_DNA"/>
</dbReference>
<evidence type="ECO:0000313" key="1">
    <source>
        <dbReference type="EMBL" id="PWZ34718.1"/>
    </source>
</evidence>
<comment type="caution">
    <text evidence="1">The sequence shown here is derived from an EMBL/GenBank/DDBJ whole genome shotgun (WGS) entry which is preliminary data.</text>
</comment>
<reference evidence="1 2" key="1">
    <citation type="journal article" date="2018" name="Nat. Genet.">
        <title>Extensive intraspecific gene order and gene structural variations between Mo17 and other maize genomes.</title>
        <authorList>
            <person name="Sun S."/>
            <person name="Zhou Y."/>
            <person name="Chen J."/>
            <person name="Shi J."/>
            <person name="Zhao H."/>
            <person name="Zhao H."/>
            <person name="Song W."/>
            <person name="Zhang M."/>
            <person name="Cui Y."/>
            <person name="Dong X."/>
            <person name="Liu H."/>
            <person name="Ma X."/>
            <person name="Jiao Y."/>
            <person name="Wang B."/>
            <person name="Wei X."/>
            <person name="Stein J.C."/>
            <person name="Glaubitz J.C."/>
            <person name="Lu F."/>
            <person name="Yu G."/>
            <person name="Liang C."/>
            <person name="Fengler K."/>
            <person name="Li B."/>
            <person name="Rafalski A."/>
            <person name="Schnable P.S."/>
            <person name="Ware D.H."/>
            <person name="Buckler E.S."/>
            <person name="Lai J."/>
        </authorList>
    </citation>
    <scope>NUCLEOTIDE SEQUENCE [LARGE SCALE GENOMIC DNA]</scope>
    <source>
        <strain evidence="2">cv. Missouri 17</strain>
        <tissue evidence="1">Seedling</tissue>
    </source>
</reference>
<organism evidence="1 2">
    <name type="scientific">Zea mays</name>
    <name type="common">Maize</name>
    <dbReference type="NCBI Taxonomy" id="4577"/>
    <lineage>
        <taxon>Eukaryota</taxon>
        <taxon>Viridiplantae</taxon>
        <taxon>Streptophyta</taxon>
        <taxon>Embryophyta</taxon>
        <taxon>Tracheophyta</taxon>
        <taxon>Spermatophyta</taxon>
        <taxon>Magnoliopsida</taxon>
        <taxon>Liliopsida</taxon>
        <taxon>Poales</taxon>
        <taxon>Poaceae</taxon>
        <taxon>PACMAD clade</taxon>
        <taxon>Panicoideae</taxon>
        <taxon>Andropogonodae</taxon>
        <taxon>Andropogoneae</taxon>
        <taxon>Tripsacinae</taxon>
        <taxon>Zea</taxon>
    </lineage>
</organism>
<protein>
    <submittedName>
        <fullName evidence="1">Uncharacterized protein</fullName>
    </submittedName>
</protein>
<evidence type="ECO:0000313" key="2">
    <source>
        <dbReference type="Proteomes" id="UP000251960"/>
    </source>
</evidence>
<name>A0A3L6FPI3_MAIZE</name>
<sequence>TNQFLWVYNSLTSARITLSSVRQLYSVDQGRYFVQQPRFENKQKMPKHATQGR</sequence>
<dbReference type="AlphaFoldDB" id="A0A3L6FPI3"/>